<name>A0ABN9RF56_9DINO</name>
<feature type="domain" description="AAA ATPase AAA+ lid" evidence="6">
    <location>
        <begin position="12"/>
        <end position="54"/>
    </location>
</feature>
<dbReference type="PANTHER" id="PTHR23076">
    <property type="entry name" value="METALLOPROTEASE M41 FTSH"/>
    <property type="match status" value="1"/>
</dbReference>
<dbReference type="InterPro" id="IPR037219">
    <property type="entry name" value="Peptidase_M41-like"/>
</dbReference>
<sequence>MYASKLVLDPAVELVTLAKRTAGMTGADLFNILNIAAVRSSAQNMTAVTARYIEDPRGAFDRVVVGLERRNPMSDLEKKMTAYHEGGHALVGLHAHGADPVHKATIMPRGSALGVTWSIPEKDPLGEEFSERLFELQAHLDVAMGGKAAEELIFGADNVSAGCTSDLQGATQLARRMVMNFGMAGESAAPLYLSVDDYAILSDEAKREIDQKTQRLLTDAYGRAAGILEAHKDELHRLAEALVEYETLSAEERSTAPSR</sequence>
<organism evidence="7 8">
    <name type="scientific">Prorocentrum cordatum</name>
    <dbReference type="NCBI Taxonomy" id="2364126"/>
    <lineage>
        <taxon>Eukaryota</taxon>
        <taxon>Sar</taxon>
        <taxon>Alveolata</taxon>
        <taxon>Dinophyceae</taxon>
        <taxon>Prorocentrales</taxon>
        <taxon>Prorocentraceae</taxon>
        <taxon>Prorocentrum</taxon>
    </lineage>
</organism>
<dbReference type="Proteomes" id="UP001189429">
    <property type="component" value="Unassembled WGS sequence"/>
</dbReference>
<evidence type="ECO:0000259" key="5">
    <source>
        <dbReference type="Pfam" id="PF01434"/>
    </source>
</evidence>
<dbReference type="SUPFAM" id="SSF140990">
    <property type="entry name" value="FtsH protease domain-like"/>
    <property type="match status" value="1"/>
</dbReference>
<accession>A0ABN9RF56</accession>
<evidence type="ECO:0000256" key="3">
    <source>
        <dbReference type="ARBA" id="ARBA00022723"/>
    </source>
</evidence>
<keyword evidence="4" id="KW-0862">Zinc</keyword>
<feature type="non-terminal residue" evidence="7">
    <location>
        <position position="259"/>
    </location>
</feature>
<reference evidence="7" key="1">
    <citation type="submission" date="2023-10" db="EMBL/GenBank/DDBJ databases">
        <authorList>
            <person name="Chen Y."/>
            <person name="Shah S."/>
            <person name="Dougan E. K."/>
            <person name="Thang M."/>
            <person name="Chan C."/>
        </authorList>
    </citation>
    <scope>NUCLEOTIDE SEQUENCE [LARGE SCALE GENOMIC DNA]</scope>
</reference>
<evidence type="ECO:0000256" key="1">
    <source>
        <dbReference type="ARBA" id="ARBA00001947"/>
    </source>
</evidence>
<evidence type="ECO:0000256" key="2">
    <source>
        <dbReference type="ARBA" id="ARBA00010550"/>
    </source>
</evidence>
<comment type="caution">
    <text evidence="7">The sequence shown here is derived from an EMBL/GenBank/DDBJ whole genome shotgun (WGS) entry which is preliminary data.</text>
</comment>
<dbReference type="Pfam" id="PF01434">
    <property type="entry name" value="Peptidase_M41"/>
    <property type="match status" value="1"/>
</dbReference>
<gene>
    <name evidence="7" type="ORF">PCOR1329_LOCUS19303</name>
</gene>
<dbReference type="InterPro" id="IPR041569">
    <property type="entry name" value="AAA_lid_3"/>
</dbReference>
<evidence type="ECO:0000256" key="4">
    <source>
        <dbReference type="ARBA" id="ARBA00022833"/>
    </source>
</evidence>
<comment type="similarity">
    <text evidence="2">In the N-terminal section; belongs to the AAA ATPase family.</text>
</comment>
<dbReference type="PANTHER" id="PTHR23076:SF97">
    <property type="entry name" value="ATP-DEPENDENT ZINC METALLOPROTEASE YME1L1"/>
    <property type="match status" value="1"/>
</dbReference>
<dbReference type="EMBL" id="CAUYUJ010006149">
    <property type="protein sequence ID" value="CAK0816285.1"/>
    <property type="molecule type" value="Genomic_DNA"/>
</dbReference>
<dbReference type="Gene3D" id="1.10.8.60">
    <property type="match status" value="1"/>
</dbReference>
<dbReference type="Gene3D" id="1.20.58.760">
    <property type="entry name" value="Peptidase M41"/>
    <property type="match status" value="1"/>
</dbReference>
<evidence type="ECO:0000313" key="7">
    <source>
        <dbReference type="EMBL" id="CAK0816285.1"/>
    </source>
</evidence>
<keyword evidence="3" id="KW-0479">Metal-binding</keyword>
<keyword evidence="8" id="KW-1185">Reference proteome</keyword>
<proteinExistence type="inferred from homology"/>
<comment type="cofactor">
    <cofactor evidence="1">
        <name>Zn(2+)</name>
        <dbReference type="ChEBI" id="CHEBI:29105"/>
    </cofactor>
</comment>
<dbReference type="Pfam" id="PF17862">
    <property type="entry name" value="AAA_lid_3"/>
    <property type="match status" value="1"/>
</dbReference>
<protein>
    <submittedName>
        <fullName evidence="7">Uncharacterized protein</fullName>
    </submittedName>
</protein>
<feature type="domain" description="Peptidase M41" evidence="5">
    <location>
        <begin position="73"/>
        <end position="252"/>
    </location>
</feature>
<evidence type="ECO:0000259" key="6">
    <source>
        <dbReference type="Pfam" id="PF17862"/>
    </source>
</evidence>
<dbReference type="InterPro" id="IPR000642">
    <property type="entry name" value="Peptidase_M41"/>
</dbReference>
<evidence type="ECO:0000313" key="8">
    <source>
        <dbReference type="Proteomes" id="UP001189429"/>
    </source>
</evidence>